<evidence type="ECO:0000256" key="2">
    <source>
        <dbReference type="SAM" id="Phobius"/>
    </source>
</evidence>
<gene>
    <name evidence="3" type="ORF">CYMTET_24008</name>
</gene>
<evidence type="ECO:0008006" key="5">
    <source>
        <dbReference type="Google" id="ProtNLM"/>
    </source>
</evidence>
<feature type="compositionally biased region" description="Basic and acidic residues" evidence="1">
    <location>
        <begin position="691"/>
        <end position="703"/>
    </location>
</feature>
<sequence>IFWGHLVLSSQILALYNRDMIPHLLRHYLVVPYAACFAVNWWAEAPCLMDEFRHLFGLDGDHNWGNFYWSWVGSCALGVLAMLGLLIAMRNVGRSVVWAFLQCDESLSVRRSSDVNEGVPVADVEKELASIWNQKTSTSAGSNGSQDGVAIVFESKESKFGVQVVQKWTLMVLMAVPVVVVMQHTLVNAHVIQHFHCDRIYLDSSDAQWWLAVDRQEECFTALCVVYAQVAAAACVATAWTDALASVLSYLSRRRKVMLADGTVTYLEAGRTSKRASGSFIIRKTFGQDTEIQETESVMPAMSSHNSFSLQLAGTERVHKSMLDHQVSLVLLGTFIRPFKREYYWWCAYDMIRALLQTSGVVLVQMMYDEYVLVYQVALSLACITFHSYSSPYLDNAHNLGQLLVLGNHGVLHLVLASHAYSSIAWYVDLAAVIMQVAVTITLLREVCRVVIEVLAKASPAQGDVEAIEEGEDEDAFLNGFMEMTTRVETEESFVEESPAPSTASPPTLAAPTSLSPPVTAAPAPLPLPPSPPNYTPSPLRASSRVSFAEKKNVLSFPDGDQIELHNGETVDLDHDLDDHEHDDHEHDHDEIDPEGADSDPEEWEEEEEDYEEEDQEDDAKMIARARASMLNGRQAKGKPSKQIHVSRNPIFSGEAGRQNFFKAVTSVKAEKAERKKNERQQWLRSVRTSNADRFDSPRKSEEGDQYNPFE</sequence>
<feature type="region of interest" description="Disordered" evidence="1">
    <location>
        <begin position="668"/>
        <end position="711"/>
    </location>
</feature>
<dbReference type="EMBL" id="LGRX02012411">
    <property type="protein sequence ID" value="KAK3267432.1"/>
    <property type="molecule type" value="Genomic_DNA"/>
</dbReference>
<feature type="transmembrane region" description="Helical" evidence="2">
    <location>
        <begin position="68"/>
        <end position="88"/>
    </location>
</feature>
<protein>
    <recommendedName>
        <fullName evidence="5">Transmembrane protein</fullName>
    </recommendedName>
</protein>
<feature type="non-terminal residue" evidence="3">
    <location>
        <position position="1"/>
    </location>
</feature>
<feature type="region of interest" description="Disordered" evidence="1">
    <location>
        <begin position="632"/>
        <end position="656"/>
    </location>
</feature>
<evidence type="ECO:0000313" key="4">
    <source>
        <dbReference type="Proteomes" id="UP001190700"/>
    </source>
</evidence>
<keyword evidence="4" id="KW-1185">Reference proteome</keyword>
<organism evidence="3 4">
    <name type="scientific">Cymbomonas tetramitiformis</name>
    <dbReference type="NCBI Taxonomy" id="36881"/>
    <lineage>
        <taxon>Eukaryota</taxon>
        <taxon>Viridiplantae</taxon>
        <taxon>Chlorophyta</taxon>
        <taxon>Pyramimonadophyceae</taxon>
        <taxon>Pyramimonadales</taxon>
        <taxon>Pyramimonadaceae</taxon>
        <taxon>Cymbomonas</taxon>
    </lineage>
</organism>
<reference evidence="3 4" key="1">
    <citation type="journal article" date="2015" name="Genome Biol. Evol.">
        <title>Comparative Genomics of a Bacterivorous Green Alga Reveals Evolutionary Causalities and Consequences of Phago-Mixotrophic Mode of Nutrition.</title>
        <authorList>
            <person name="Burns J.A."/>
            <person name="Paasch A."/>
            <person name="Narechania A."/>
            <person name="Kim E."/>
        </authorList>
    </citation>
    <scope>NUCLEOTIDE SEQUENCE [LARGE SCALE GENOMIC DNA]</scope>
    <source>
        <strain evidence="3 4">PLY_AMNH</strain>
    </source>
</reference>
<feature type="region of interest" description="Disordered" evidence="1">
    <location>
        <begin position="489"/>
        <end position="543"/>
    </location>
</feature>
<feature type="transmembrane region" description="Helical" evidence="2">
    <location>
        <begin position="168"/>
        <end position="186"/>
    </location>
</feature>
<comment type="caution">
    <text evidence="3">The sequence shown here is derived from an EMBL/GenBank/DDBJ whole genome shotgun (WGS) entry which is preliminary data.</text>
</comment>
<accession>A0AAE0FX87</accession>
<feature type="compositionally biased region" description="Pro residues" evidence="1">
    <location>
        <begin position="524"/>
        <end position="536"/>
    </location>
</feature>
<keyword evidence="2" id="KW-1133">Transmembrane helix</keyword>
<feature type="compositionally biased region" description="Low complexity" evidence="1">
    <location>
        <begin position="498"/>
        <end position="523"/>
    </location>
</feature>
<feature type="compositionally biased region" description="Acidic residues" evidence="1">
    <location>
        <begin position="591"/>
        <end position="618"/>
    </location>
</feature>
<proteinExistence type="predicted"/>
<dbReference type="AlphaFoldDB" id="A0AAE0FX87"/>
<feature type="compositionally biased region" description="Basic and acidic residues" evidence="1">
    <location>
        <begin position="563"/>
        <end position="590"/>
    </location>
</feature>
<feature type="region of interest" description="Disordered" evidence="1">
    <location>
        <begin position="559"/>
        <end position="619"/>
    </location>
</feature>
<feature type="compositionally biased region" description="Basic and acidic residues" evidence="1">
    <location>
        <begin position="669"/>
        <end position="682"/>
    </location>
</feature>
<name>A0AAE0FX87_9CHLO</name>
<keyword evidence="2" id="KW-0812">Transmembrane</keyword>
<dbReference type="Proteomes" id="UP001190700">
    <property type="component" value="Unassembled WGS sequence"/>
</dbReference>
<evidence type="ECO:0000256" key="1">
    <source>
        <dbReference type="SAM" id="MobiDB-lite"/>
    </source>
</evidence>
<evidence type="ECO:0000313" key="3">
    <source>
        <dbReference type="EMBL" id="KAK3267432.1"/>
    </source>
</evidence>
<keyword evidence="2" id="KW-0472">Membrane</keyword>